<dbReference type="Proteomes" id="UP000239735">
    <property type="component" value="Unassembled WGS sequence"/>
</dbReference>
<protein>
    <submittedName>
        <fullName evidence="1">Uncharacterized protein</fullName>
    </submittedName>
</protein>
<dbReference type="AlphaFoldDB" id="A0A2N9LY99"/>
<name>A0A2N9LY99_9BACT</name>
<reference evidence="2" key="1">
    <citation type="submission" date="2018-02" db="EMBL/GenBank/DDBJ databases">
        <authorList>
            <person name="Hausmann B."/>
        </authorList>
    </citation>
    <scope>NUCLEOTIDE SEQUENCE [LARGE SCALE GENOMIC DNA]</scope>
    <source>
        <strain evidence="2">Peat soil MAG SbA5</strain>
    </source>
</reference>
<accession>A0A2N9LY99</accession>
<dbReference type="EMBL" id="OKRB01000124">
    <property type="protein sequence ID" value="SPE28200.1"/>
    <property type="molecule type" value="Genomic_DNA"/>
</dbReference>
<gene>
    <name evidence="1" type="ORF">SBA5_640028</name>
</gene>
<sequence>MSHGIGIATVPIDNFVIEFLPVVARHIRVQIVIIQRIIDQVALTDNSAQ</sequence>
<organism evidence="1 2">
    <name type="scientific">Candidatus Sulfuritelmatomonas gaucii</name>
    <dbReference type="NCBI Taxonomy" id="2043161"/>
    <lineage>
        <taxon>Bacteria</taxon>
        <taxon>Pseudomonadati</taxon>
        <taxon>Acidobacteriota</taxon>
        <taxon>Terriglobia</taxon>
        <taxon>Terriglobales</taxon>
        <taxon>Acidobacteriaceae</taxon>
        <taxon>Candidatus Sulfuritelmatomonas</taxon>
    </lineage>
</organism>
<evidence type="ECO:0000313" key="1">
    <source>
        <dbReference type="EMBL" id="SPE28200.1"/>
    </source>
</evidence>
<proteinExistence type="predicted"/>
<evidence type="ECO:0000313" key="2">
    <source>
        <dbReference type="Proteomes" id="UP000239735"/>
    </source>
</evidence>